<dbReference type="EMBL" id="LXQA010342421">
    <property type="protein sequence ID" value="MCI45311.1"/>
    <property type="molecule type" value="Genomic_DNA"/>
</dbReference>
<feature type="region of interest" description="Disordered" evidence="1">
    <location>
        <begin position="1"/>
        <end position="40"/>
    </location>
</feature>
<feature type="compositionally biased region" description="Basic and acidic residues" evidence="1">
    <location>
        <begin position="11"/>
        <end position="26"/>
    </location>
</feature>
<keyword evidence="3" id="KW-1185">Reference proteome</keyword>
<organism evidence="2 3">
    <name type="scientific">Trifolium medium</name>
    <dbReference type="NCBI Taxonomy" id="97028"/>
    <lineage>
        <taxon>Eukaryota</taxon>
        <taxon>Viridiplantae</taxon>
        <taxon>Streptophyta</taxon>
        <taxon>Embryophyta</taxon>
        <taxon>Tracheophyta</taxon>
        <taxon>Spermatophyta</taxon>
        <taxon>Magnoliopsida</taxon>
        <taxon>eudicotyledons</taxon>
        <taxon>Gunneridae</taxon>
        <taxon>Pentapetalae</taxon>
        <taxon>rosids</taxon>
        <taxon>fabids</taxon>
        <taxon>Fabales</taxon>
        <taxon>Fabaceae</taxon>
        <taxon>Papilionoideae</taxon>
        <taxon>50 kb inversion clade</taxon>
        <taxon>NPAAA clade</taxon>
        <taxon>Hologalegina</taxon>
        <taxon>IRL clade</taxon>
        <taxon>Trifolieae</taxon>
        <taxon>Trifolium</taxon>
    </lineage>
</organism>
<reference evidence="2 3" key="1">
    <citation type="journal article" date="2018" name="Front. Plant Sci.">
        <title>Red Clover (Trifolium pratense) and Zigzag Clover (T. medium) - A Picture of Genomic Similarities and Differences.</title>
        <authorList>
            <person name="Dluhosova J."/>
            <person name="Istvanek J."/>
            <person name="Nedelnik J."/>
            <person name="Repkova J."/>
        </authorList>
    </citation>
    <scope>NUCLEOTIDE SEQUENCE [LARGE SCALE GENOMIC DNA]</scope>
    <source>
        <strain evidence="3">cv. 10/8</strain>
        <tissue evidence="2">Leaf</tissue>
    </source>
</reference>
<protein>
    <submittedName>
        <fullName evidence="2">Uncharacterized protein</fullName>
    </submittedName>
</protein>
<accession>A0A392S8U9</accession>
<dbReference type="Proteomes" id="UP000265520">
    <property type="component" value="Unassembled WGS sequence"/>
</dbReference>
<evidence type="ECO:0000313" key="2">
    <source>
        <dbReference type="EMBL" id="MCI45311.1"/>
    </source>
</evidence>
<evidence type="ECO:0000256" key="1">
    <source>
        <dbReference type="SAM" id="MobiDB-lite"/>
    </source>
</evidence>
<feature type="non-terminal residue" evidence="2">
    <location>
        <position position="63"/>
    </location>
</feature>
<dbReference type="AlphaFoldDB" id="A0A392S8U9"/>
<name>A0A392S8U9_9FABA</name>
<proteinExistence type="predicted"/>
<comment type="caution">
    <text evidence="2">The sequence shown here is derived from an EMBL/GenBank/DDBJ whole genome shotgun (WGS) entry which is preliminary data.</text>
</comment>
<evidence type="ECO:0000313" key="3">
    <source>
        <dbReference type="Proteomes" id="UP000265520"/>
    </source>
</evidence>
<sequence>MLARRGLARTGENKSEAKPHSGEVWRELASTSPRRPFLRPTTHSRVAGSVRGFIKNPLKIQVL</sequence>